<dbReference type="CDD" id="cd10017">
    <property type="entry name" value="B3_DNA"/>
    <property type="match status" value="1"/>
</dbReference>
<dbReference type="InterPro" id="IPR015300">
    <property type="entry name" value="DNA-bd_pseudobarrel_sf"/>
</dbReference>
<dbReference type="InterPro" id="IPR003340">
    <property type="entry name" value="B3_DNA-bd"/>
</dbReference>
<dbReference type="SUPFAM" id="SSF101936">
    <property type="entry name" value="DNA-binding pseudobarrel domain"/>
    <property type="match status" value="1"/>
</dbReference>
<evidence type="ECO:0000313" key="7">
    <source>
        <dbReference type="EMBL" id="KAG0565701.1"/>
    </source>
</evidence>
<dbReference type="PROSITE" id="PS50863">
    <property type="entry name" value="B3"/>
    <property type="match status" value="1"/>
</dbReference>
<name>A0A8T0H0S1_CERPU</name>
<dbReference type="EMBL" id="CM026428">
    <property type="protein sequence ID" value="KAG0565701.1"/>
    <property type="molecule type" value="Genomic_DNA"/>
</dbReference>
<feature type="region of interest" description="Disordered" evidence="5">
    <location>
        <begin position="214"/>
        <end position="235"/>
    </location>
</feature>
<keyword evidence="1" id="KW-0805">Transcription regulation</keyword>
<protein>
    <recommendedName>
        <fullName evidence="6">TF-B3 domain-containing protein</fullName>
    </recommendedName>
</protein>
<dbReference type="GO" id="GO:0003677">
    <property type="term" value="F:DNA binding"/>
    <property type="evidence" value="ECO:0007669"/>
    <property type="project" value="UniProtKB-KW"/>
</dbReference>
<dbReference type="Proteomes" id="UP000822688">
    <property type="component" value="Chromosome 7"/>
</dbReference>
<dbReference type="Gene3D" id="2.40.330.10">
    <property type="entry name" value="DNA-binding pseudobarrel domain"/>
    <property type="match status" value="1"/>
</dbReference>
<keyword evidence="8" id="KW-1185">Reference proteome</keyword>
<evidence type="ECO:0000313" key="8">
    <source>
        <dbReference type="Proteomes" id="UP000822688"/>
    </source>
</evidence>
<keyword evidence="4" id="KW-0539">Nucleus</keyword>
<comment type="caution">
    <text evidence="7">The sequence shown here is derived from an EMBL/GenBank/DDBJ whole genome shotgun (WGS) entry which is preliminary data.</text>
</comment>
<dbReference type="Pfam" id="PF02362">
    <property type="entry name" value="B3"/>
    <property type="match status" value="1"/>
</dbReference>
<keyword evidence="2" id="KW-0238">DNA-binding</keyword>
<evidence type="ECO:0000256" key="5">
    <source>
        <dbReference type="SAM" id="MobiDB-lite"/>
    </source>
</evidence>
<evidence type="ECO:0000256" key="4">
    <source>
        <dbReference type="ARBA" id="ARBA00023242"/>
    </source>
</evidence>
<sequence length="329" mass="37170">MQTQLVERVQKVKDVPIRQIENVRKINGALRMVEGVQKNSAPARKSVCGNIWCECSRIMAHLELIKTPYFTINNPDMRVGPTLPDQFVQEHGDEVKGNVILDTARTAGKILSVEFVRQEDEETGDLKSIRIGHGWESFMHRNHLQAEDLLIFTLQGESRFIVMMIRGHSRLAREQAELAVLGENEKGKSKLCDTVSDDLQEGTAELWRAAKKHKGNKPRPVSVEPYSTTDQCNNSNTEDSNSTIYVTCITSDDALASYRLLSEDDSEMSDGSEDCSSDFDINQCENCIEDLSDFDDIFESCSDFEDEGEFRRNLRRIKGDAKRLGNLKA</sequence>
<evidence type="ECO:0000259" key="6">
    <source>
        <dbReference type="PROSITE" id="PS50863"/>
    </source>
</evidence>
<reference evidence="7" key="1">
    <citation type="submission" date="2020-06" db="EMBL/GenBank/DDBJ databases">
        <title>WGS assembly of Ceratodon purpureus strain R40.</title>
        <authorList>
            <person name="Carey S.B."/>
            <person name="Jenkins J."/>
            <person name="Shu S."/>
            <person name="Lovell J.T."/>
            <person name="Sreedasyam A."/>
            <person name="Maumus F."/>
            <person name="Tiley G.P."/>
            <person name="Fernandez-Pozo N."/>
            <person name="Barry K."/>
            <person name="Chen C."/>
            <person name="Wang M."/>
            <person name="Lipzen A."/>
            <person name="Daum C."/>
            <person name="Saski C.A."/>
            <person name="Payton A.C."/>
            <person name="Mcbreen J.C."/>
            <person name="Conrad R.E."/>
            <person name="Kollar L.M."/>
            <person name="Olsson S."/>
            <person name="Huttunen S."/>
            <person name="Landis J.B."/>
            <person name="Wickett N.J."/>
            <person name="Johnson M.G."/>
            <person name="Rensing S.A."/>
            <person name="Grimwood J."/>
            <person name="Schmutz J."/>
            <person name="Mcdaniel S.F."/>
        </authorList>
    </citation>
    <scope>NUCLEOTIDE SEQUENCE</scope>
    <source>
        <strain evidence="7">R40</strain>
    </source>
</reference>
<evidence type="ECO:0000256" key="1">
    <source>
        <dbReference type="ARBA" id="ARBA00023015"/>
    </source>
</evidence>
<dbReference type="AlphaFoldDB" id="A0A8T0H0S1"/>
<organism evidence="7 8">
    <name type="scientific">Ceratodon purpureus</name>
    <name type="common">Fire moss</name>
    <name type="synonym">Dicranum purpureum</name>
    <dbReference type="NCBI Taxonomy" id="3225"/>
    <lineage>
        <taxon>Eukaryota</taxon>
        <taxon>Viridiplantae</taxon>
        <taxon>Streptophyta</taxon>
        <taxon>Embryophyta</taxon>
        <taxon>Bryophyta</taxon>
        <taxon>Bryophytina</taxon>
        <taxon>Bryopsida</taxon>
        <taxon>Dicranidae</taxon>
        <taxon>Pseudoditrichales</taxon>
        <taxon>Ditrichaceae</taxon>
        <taxon>Ceratodon</taxon>
    </lineage>
</organism>
<feature type="domain" description="TF-B3" evidence="6">
    <location>
        <begin position="83"/>
        <end position="168"/>
    </location>
</feature>
<gene>
    <name evidence="7" type="ORF">KC19_7G008700</name>
</gene>
<feature type="compositionally biased region" description="Polar residues" evidence="5">
    <location>
        <begin position="225"/>
        <end position="235"/>
    </location>
</feature>
<keyword evidence="3" id="KW-0804">Transcription</keyword>
<evidence type="ECO:0000256" key="2">
    <source>
        <dbReference type="ARBA" id="ARBA00023125"/>
    </source>
</evidence>
<accession>A0A8T0H0S1</accession>
<proteinExistence type="predicted"/>
<evidence type="ECO:0000256" key="3">
    <source>
        <dbReference type="ARBA" id="ARBA00023163"/>
    </source>
</evidence>